<proteinExistence type="predicted"/>
<feature type="chain" id="PRO_5017555087" evidence="2">
    <location>
        <begin position="23"/>
        <end position="163"/>
    </location>
</feature>
<dbReference type="EMBL" id="PDLM01000008">
    <property type="protein sequence ID" value="RDW71064.1"/>
    <property type="molecule type" value="Genomic_DNA"/>
</dbReference>
<keyword evidence="4" id="KW-1185">Reference proteome</keyword>
<organism evidence="3 4">
    <name type="scientific">Coleophoma cylindrospora</name>
    <dbReference type="NCBI Taxonomy" id="1849047"/>
    <lineage>
        <taxon>Eukaryota</taxon>
        <taxon>Fungi</taxon>
        <taxon>Dikarya</taxon>
        <taxon>Ascomycota</taxon>
        <taxon>Pezizomycotina</taxon>
        <taxon>Leotiomycetes</taxon>
        <taxon>Helotiales</taxon>
        <taxon>Dermateaceae</taxon>
        <taxon>Coleophoma</taxon>
    </lineage>
</organism>
<reference evidence="3 4" key="1">
    <citation type="journal article" date="2018" name="IMA Fungus">
        <title>IMA Genome-F 9: Draft genome sequence of Annulohypoxylon stygium, Aspergillus mulundensis, Berkeleyomyces basicola (syn. Thielaviopsis basicola), Ceratocystis smalleyi, two Cercospora beticola strains, Coleophoma cylindrospora, Fusarium fracticaudum, Phialophora cf. hyalina, and Morchella septimelata.</title>
        <authorList>
            <person name="Wingfield B.D."/>
            <person name="Bills G.F."/>
            <person name="Dong Y."/>
            <person name="Huang W."/>
            <person name="Nel W.J."/>
            <person name="Swalarsk-Parry B.S."/>
            <person name="Vaghefi N."/>
            <person name="Wilken P.M."/>
            <person name="An Z."/>
            <person name="de Beer Z.W."/>
            <person name="De Vos L."/>
            <person name="Chen L."/>
            <person name="Duong T.A."/>
            <person name="Gao Y."/>
            <person name="Hammerbacher A."/>
            <person name="Kikkert J.R."/>
            <person name="Li Y."/>
            <person name="Li H."/>
            <person name="Li K."/>
            <person name="Li Q."/>
            <person name="Liu X."/>
            <person name="Ma X."/>
            <person name="Naidoo K."/>
            <person name="Pethybridge S.J."/>
            <person name="Sun J."/>
            <person name="Steenkamp E.T."/>
            <person name="van der Nest M.A."/>
            <person name="van Wyk S."/>
            <person name="Wingfield M.J."/>
            <person name="Xiong C."/>
            <person name="Yue Q."/>
            <person name="Zhang X."/>
        </authorList>
    </citation>
    <scope>NUCLEOTIDE SEQUENCE [LARGE SCALE GENOMIC DNA]</scope>
    <source>
        <strain evidence="3 4">BP6252</strain>
    </source>
</reference>
<evidence type="ECO:0000256" key="2">
    <source>
        <dbReference type="SAM" id="SignalP"/>
    </source>
</evidence>
<feature type="signal peptide" evidence="2">
    <location>
        <begin position="1"/>
        <end position="22"/>
    </location>
</feature>
<feature type="region of interest" description="Disordered" evidence="1">
    <location>
        <begin position="39"/>
        <end position="77"/>
    </location>
</feature>
<evidence type="ECO:0000313" key="3">
    <source>
        <dbReference type="EMBL" id="RDW71064.1"/>
    </source>
</evidence>
<comment type="caution">
    <text evidence="3">The sequence shown here is derived from an EMBL/GenBank/DDBJ whole genome shotgun (WGS) entry which is preliminary data.</text>
</comment>
<dbReference type="AlphaFoldDB" id="A0A3D8RB24"/>
<keyword evidence="2" id="KW-0732">Signal</keyword>
<protein>
    <submittedName>
        <fullName evidence="3">Uncharacterized protein</fullName>
    </submittedName>
</protein>
<name>A0A3D8RB24_9HELO</name>
<sequence>MQYTRFTQLMLLLAFFSSFGSAAILGRRGGAGEYGGEPGHGYGYGDSPNPGYGNLPPGGEYSGSDGSDSSGSCPVPTSTHTVLKTIHETIKVKTTKTAYTTVKNTEKVHVTVTRTETNHSQATTTITAAASTITDFIDVTTTITEPPETETVTVTDEVPCISY</sequence>
<accession>A0A3D8RB24</accession>
<evidence type="ECO:0000313" key="4">
    <source>
        <dbReference type="Proteomes" id="UP000256645"/>
    </source>
</evidence>
<evidence type="ECO:0000256" key="1">
    <source>
        <dbReference type="SAM" id="MobiDB-lite"/>
    </source>
</evidence>
<dbReference type="Proteomes" id="UP000256645">
    <property type="component" value="Unassembled WGS sequence"/>
</dbReference>
<gene>
    <name evidence="3" type="ORF">BP6252_07627</name>
</gene>
<feature type="compositionally biased region" description="Low complexity" evidence="1">
    <location>
        <begin position="48"/>
        <end position="72"/>
    </location>
</feature>